<accession>A0AAE1DMK6</accession>
<name>A0AAE1DMK6_9GAST</name>
<gene>
    <name evidence="1" type="ORF">RRG08_017080</name>
</gene>
<reference evidence="1" key="1">
    <citation type="journal article" date="2023" name="G3 (Bethesda)">
        <title>A reference genome for the long-term kleptoplast-retaining sea slug Elysia crispata morphotype clarki.</title>
        <authorList>
            <person name="Eastman K.E."/>
            <person name="Pendleton A.L."/>
            <person name="Shaikh M.A."/>
            <person name="Suttiyut T."/>
            <person name="Ogas R."/>
            <person name="Tomko P."/>
            <person name="Gavelis G."/>
            <person name="Widhalm J.R."/>
            <person name="Wisecaver J.H."/>
        </authorList>
    </citation>
    <scope>NUCLEOTIDE SEQUENCE</scope>
    <source>
        <strain evidence="1">ECLA1</strain>
    </source>
</reference>
<dbReference type="EMBL" id="JAWDGP010003246">
    <property type="protein sequence ID" value="KAK3776144.1"/>
    <property type="molecule type" value="Genomic_DNA"/>
</dbReference>
<dbReference type="Proteomes" id="UP001283361">
    <property type="component" value="Unassembled WGS sequence"/>
</dbReference>
<dbReference type="AlphaFoldDB" id="A0AAE1DMK6"/>
<keyword evidence="2" id="KW-1185">Reference proteome</keyword>
<comment type="caution">
    <text evidence="1">The sequence shown here is derived from an EMBL/GenBank/DDBJ whole genome shotgun (WGS) entry which is preliminary data.</text>
</comment>
<sequence length="153" mass="16744">MNADSPTPTPCDTALYMVYRFFSLIISCWVRYPGVERAWCGLLLLSEITVLLGGAVCSCQAASQQIFDLAIAVATFRASSSTHLGEPTIRYKHHLSMSASKAPTELLAEINKGEFNQKHVEAQEKNPLPSAEGYPFDETSAPLKSHPICVLDL</sequence>
<evidence type="ECO:0000313" key="1">
    <source>
        <dbReference type="EMBL" id="KAK3776144.1"/>
    </source>
</evidence>
<organism evidence="1 2">
    <name type="scientific">Elysia crispata</name>
    <name type="common">lettuce slug</name>
    <dbReference type="NCBI Taxonomy" id="231223"/>
    <lineage>
        <taxon>Eukaryota</taxon>
        <taxon>Metazoa</taxon>
        <taxon>Spiralia</taxon>
        <taxon>Lophotrochozoa</taxon>
        <taxon>Mollusca</taxon>
        <taxon>Gastropoda</taxon>
        <taxon>Heterobranchia</taxon>
        <taxon>Euthyneura</taxon>
        <taxon>Panpulmonata</taxon>
        <taxon>Sacoglossa</taxon>
        <taxon>Placobranchoidea</taxon>
        <taxon>Plakobranchidae</taxon>
        <taxon>Elysia</taxon>
    </lineage>
</organism>
<evidence type="ECO:0000313" key="2">
    <source>
        <dbReference type="Proteomes" id="UP001283361"/>
    </source>
</evidence>
<proteinExistence type="predicted"/>
<protein>
    <submittedName>
        <fullName evidence="1">Uncharacterized protein</fullName>
    </submittedName>
</protein>